<dbReference type="Proteomes" id="UP001176961">
    <property type="component" value="Unassembled WGS sequence"/>
</dbReference>
<dbReference type="PANTHER" id="PTHR36945">
    <property type="entry name" value="HIGH INCIDENCE OF MALES (INCREASED X CHROMOSOME LOSS)-RELATED-RELATED"/>
    <property type="match status" value="1"/>
</dbReference>
<evidence type="ECO:0008006" key="3">
    <source>
        <dbReference type="Google" id="ProtNLM"/>
    </source>
</evidence>
<gene>
    <name evidence="1" type="ORF">CYNAS_LOCUS5845</name>
</gene>
<dbReference type="PANTHER" id="PTHR36945:SF1">
    <property type="entry name" value="ZINC FINGER PROTEIN C02F5.12-RELATED"/>
    <property type="match status" value="1"/>
</dbReference>
<keyword evidence="2" id="KW-1185">Reference proteome</keyword>
<accession>A0AA36GKR8</accession>
<protein>
    <recommendedName>
        <fullName evidence="3">C2H2-type domain-containing protein</fullName>
    </recommendedName>
</protein>
<comment type="caution">
    <text evidence="1">The sequence shown here is derived from an EMBL/GenBank/DDBJ whole genome shotgun (WGS) entry which is preliminary data.</text>
</comment>
<evidence type="ECO:0000313" key="2">
    <source>
        <dbReference type="Proteomes" id="UP001176961"/>
    </source>
</evidence>
<evidence type="ECO:0000313" key="1">
    <source>
        <dbReference type="EMBL" id="CAJ0593862.1"/>
    </source>
</evidence>
<organism evidence="1 2">
    <name type="scientific">Cylicocyclus nassatus</name>
    <name type="common">Nematode worm</name>
    <dbReference type="NCBI Taxonomy" id="53992"/>
    <lineage>
        <taxon>Eukaryota</taxon>
        <taxon>Metazoa</taxon>
        <taxon>Ecdysozoa</taxon>
        <taxon>Nematoda</taxon>
        <taxon>Chromadorea</taxon>
        <taxon>Rhabditida</taxon>
        <taxon>Rhabditina</taxon>
        <taxon>Rhabditomorpha</taxon>
        <taxon>Strongyloidea</taxon>
        <taxon>Strongylidae</taxon>
        <taxon>Cylicocyclus</taxon>
    </lineage>
</organism>
<dbReference type="EMBL" id="CATQJL010000112">
    <property type="protein sequence ID" value="CAJ0593862.1"/>
    <property type="molecule type" value="Genomic_DNA"/>
</dbReference>
<dbReference type="AlphaFoldDB" id="A0AA36GKR8"/>
<sequence length="484" mass="54918">MRGRILPAVDGSTVRSVSSYVQINIYDTTLKELHTRGVDIEQILQRSGCRSIIMDVPIISAELRKVTKNGRCRPRKFGSNSPVLGAKRPHSECSYVENDAVSVNYGENTRRSVVQTQSEEESMDCRENLHSTSTNADNRGPLTSTPVLSKHNYNDFFNIDISTVVPDASFKYELPTKPVDPCVYTNTDNYYEPLLVKEEPYTNEILNQFSRPIGSFEAVKQPETENVHEVNVLLDRTLHNNGFEVEDTGFQYDANEATGNGRLYDNIAKLGNVESHREPQLSKKSPMTQHKVILDLDTHKAVTDHVVADEKLTSSARSFGSGFHASSFPHANACKNSGCQNTIDPKECLETQNDSKHNSTITDKLCEEERTIKCQIPMCHKTLVYRRKYGKSRLVEHVRTHWERPVKKCKLCDFKASSARKVNYHHKFSHPNQPFTGSVSLESKEDLDELLVLWQRCFPGHKYEFPKQHVTVSINGQRSECKPL</sequence>
<proteinExistence type="predicted"/>
<name>A0AA36GKR8_CYLNA</name>
<reference evidence="1" key="1">
    <citation type="submission" date="2023-07" db="EMBL/GenBank/DDBJ databases">
        <authorList>
            <consortium name="CYATHOMIX"/>
        </authorList>
    </citation>
    <scope>NUCLEOTIDE SEQUENCE</scope>
    <source>
        <strain evidence="1">N/A</strain>
    </source>
</reference>
<dbReference type="InterPro" id="IPR053360">
    <property type="entry name" value="Zinc_finger_domain"/>
</dbReference>